<keyword evidence="4" id="KW-1185">Reference proteome</keyword>
<evidence type="ECO:0000259" key="1">
    <source>
        <dbReference type="PROSITE" id="PS50944"/>
    </source>
</evidence>
<dbReference type="InterPro" id="IPR050536">
    <property type="entry name" value="DtxR_MntR_Metal-Reg"/>
</dbReference>
<accession>A0A1H6BHW1</accession>
<dbReference type="InterPro" id="IPR036388">
    <property type="entry name" value="WH-like_DNA-bd_sf"/>
</dbReference>
<dbReference type="InterPro" id="IPR036390">
    <property type="entry name" value="WH_DNA-bd_sf"/>
</dbReference>
<dbReference type="Proteomes" id="UP000296733">
    <property type="component" value="Plasmid unnamed1"/>
</dbReference>
<dbReference type="RefSeq" id="WP_103992533.1">
    <property type="nucleotide sequence ID" value="NZ_CP031312.1"/>
</dbReference>
<feature type="domain" description="HTH dtxR-type" evidence="1">
    <location>
        <begin position="1"/>
        <end position="62"/>
    </location>
</feature>
<dbReference type="GeneID" id="39859412"/>
<organism evidence="3 4">
    <name type="scientific">Halobellus limi</name>
    <dbReference type="NCBI Taxonomy" id="699433"/>
    <lineage>
        <taxon>Archaea</taxon>
        <taxon>Methanobacteriati</taxon>
        <taxon>Methanobacteriota</taxon>
        <taxon>Stenosarchaea group</taxon>
        <taxon>Halobacteria</taxon>
        <taxon>Halobacteriales</taxon>
        <taxon>Haloferacaceae</taxon>
        <taxon>Halobellus</taxon>
    </lineage>
</organism>
<dbReference type="PANTHER" id="PTHR33238:SF7">
    <property type="entry name" value="IRON-DEPENDENT TRANSCRIPTIONAL REGULATOR"/>
    <property type="match status" value="1"/>
</dbReference>
<dbReference type="Gene3D" id="1.10.10.10">
    <property type="entry name" value="Winged helix-like DNA-binding domain superfamily/Winged helix DNA-binding domain"/>
    <property type="match status" value="1"/>
</dbReference>
<geneLocation type="plasmid" evidence="2">
    <name>unnamed1</name>
</geneLocation>
<evidence type="ECO:0000313" key="5">
    <source>
        <dbReference type="Proteomes" id="UP000296733"/>
    </source>
</evidence>
<dbReference type="PROSITE" id="PS50944">
    <property type="entry name" value="HTH_DTXR"/>
    <property type="match status" value="1"/>
</dbReference>
<dbReference type="InterPro" id="IPR022689">
    <property type="entry name" value="Iron_dep_repressor"/>
</dbReference>
<evidence type="ECO:0000313" key="3">
    <source>
        <dbReference type="EMBL" id="SEG60309.1"/>
    </source>
</evidence>
<reference evidence="2 5" key="2">
    <citation type="journal article" date="2019" name="Nat. Commun.">
        <title>A new type of DNA phosphorothioation-based antiviral system in archaea.</title>
        <authorList>
            <person name="Xiong L."/>
            <person name="Liu S."/>
            <person name="Chen S."/>
            <person name="Xiao Y."/>
            <person name="Zhu B."/>
            <person name="Gao Y."/>
            <person name="Zhang Y."/>
            <person name="Chen B."/>
            <person name="Luo J."/>
            <person name="Deng Z."/>
            <person name="Chen X."/>
            <person name="Wang L."/>
            <person name="Chen S."/>
        </authorList>
    </citation>
    <scope>NUCLEOTIDE SEQUENCE [LARGE SCALE GENOMIC DNA]</scope>
    <source>
        <strain evidence="2 5">CGMCC 1.10331</strain>
        <plasmid evidence="2 5">unnamed1</plasmid>
    </source>
</reference>
<dbReference type="OrthoDB" id="266552at2157"/>
<dbReference type="AlphaFoldDB" id="A0A1H6BHW1"/>
<keyword evidence="2" id="KW-0614">Plasmid</keyword>
<dbReference type="InterPro" id="IPR022687">
    <property type="entry name" value="HTH_DTXR"/>
</dbReference>
<sequence>MTRKSQYLLALYIEEQRSPPPVSSGRIAERLDRSASTATEMFGRLEADGLLTHEPYAGATLTEDGRARAEELHESYVALSWFFRVVLELDDHEREAMEIAGLLRPAVAERLCGLVFEDLDGVEAEDVSLPRDDHR</sequence>
<reference evidence="3 4" key="1">
    <citation type="submission" date="2016-10" db="EMBL/GenBank/DDBJ databases">
        <authorList>
            <person name="de Groot N.N."/>
        </authorList>
    </citation>
    <scope>NUCLEOTIDE SEQUENCE [LARGE SCALE GENOMIC DNA]</scope>
    <source>
        <strain evidence="3 4">CGMCC 1.10331</strain>
    </source>
</reference>
<evidence type="ECO:0000313" key="2">
    <source>
        <dbReference type="EMBL" id="QCC49050.1"/>
    </source>
</evidence>
<dbReference type="GO" id="GO:0003677">
    <property type="term" value="F:DNA binding"/>
    <property type="evidence" value="ECO:0007669"/>
    <property type="project" value="InterPro"/>
</dbReference>
<dbReference type="GO" id="GO:0003700">
    <property type="term" value="F:DNA-binding transcription factor activity"/>
    <property type="evidence" value="ECO:0007669"/>
    <property type="project" value="InterPro"/>
</dbReference>
<dbReference type="PANTHER" id="PTHR33238">
    <property type="entry name" value="IRON (METAL) DEPENDENT REPRESSOR, DTXR FAMILY"/>
    <property type="match status" value="1"/>
</dbReference>
<evidence type="ECO:0000313" key="4">
    <source>
        <dbReference type="Proteomes" id="UP000236740"/>
    </source>
</evidence>
<dbReference type="SUPFAM" id="SSF46785">
    <property type="entry name" value="Winged helix' DNA-binding domain"/>
    <property type="match status" value="1"/>
</dbReference>
<protein>
    <submittedName>
        <fullName evidence="3">Iron (Metal) dependent repressor, DtxR family</fullName>
    </submittedName>
    <submittedName>
        <fullName evidence="2">Metal-dependent transcriptional regulator</fullName>
    </submittedName>
</protein>
<dbReference type="EMBL" id="CP031312">
    <property type="protein sequence ID" value="QCC49050.1"/>
    <property type="molecule type" value="Genomic_DNA"/>
</dbReference>
<dbReference type="Pfam" id="PF01325">
    <property type="entry name" value="Fe_dep_repress"/>
    <property type="match status" value="1"/>
</dbReference>
<dbReference type="EMBL" id="FNVN01000004">
    <property type="protein sequence ID" value="SEG60309.1"/>
    <property type="molecule type" value="Genomic_DNA"/>
</dbReference>
<dbReference type="KEGG" id="hlm:DV707_14930"/>
<name>A0A1H6BHW1_9EURY</name>
<gene>
    <name evidence="2" type="ORF">DV707_14930</name>
    <name evidence="3" type="ORF">SAMN04488133_2857</name>
</gene>
<dbReference type="SMART" id="SM00529">
    <property type="entry name" value="HTH_DTXR"/>
    <property type="match status" value="1"/>
</dbReference>
<proteinExistence type="predicted"/>
<dbReference type="Proteomes" id="UP000236740">
    <property type="component" value="Unassembled WGS sequence"/>
</dbReference>
<dbReference type="GO" id="GO:0046914">
    <property type="term" value="F:transition metal ion binding"/>
    <property type="evidence" value="ECO:0007669"/>
    <property type="project" value="InterPro"/>
</dbReference>